<dbReference type="EMBL" id="ML120382">
    <property type="protein sequence ID" value="RPB00241.1"/>
    <property type="molecule type" value="Genomic_DNA"/>
</dbReference>
<sequence>MKTKTNHASVILYIFRKCRMWVPICLTVRLSREKQGLQNNQECSITNSSSELKTHDNLDLSASGNVSEDITKRLVLSVADREVPLQQVRIASNNNQIVDNNTIRDQESELRVQSIRAFDISQGDEVTNKNDDQRTIRNITPEHMIEPQAVVAVQPPVVQEEVVIAESLSSGLATITMMPVPQVANMETELTIAESEDDNSFFSQLEQNLESGSYHAIEDHGLYILETLTFG</sequence>
<organism evidence="1 2">
    <name type="scientific">Choiromyces venosus 120613-1</name>
    <dbReference type="NCBI Taxonomy" id="1336337"/>
    <lineage>
        <taxon>Eukaryota</taxon>
        <taxon>Fungi</taxon>
        <taxon>Dikarya</taxon>
        <taxon>Ascomycota</taxon>
        <taxon>Pezizomycotina</taxon>
        <taxon>Pezizomycetes</taxon>
        <taxon>Pezizales</taxon>
        <taxon>Tuberaceae</taxon>
        <taxon>Choiromyces</taxon>
    </lineage>
</organism>
<proteinExistence type="predicted"/>
<protein>
    <submittedName>
        <fullName evidence="1">Uncharacterized protein</fullName>
    </submittedName>
</protein>
<gene>
    <name evidence="1" type="ORF">L873DRAFT_839339</name>
</gene>
<keyword evidence="2" id="KW-1185">Reference proteome</keyword>
<reference evidence="1 2" key="1">
    <citation type="journal article" date="2018" name="Nat. Ecol. Evol.">
        <title>Pezizomycetes genomes reveal the molecular basis of ectomycorrhizal truffle lifestyle.</title>
        <authorList>
            <person name="Murat C."/>
            <person name="Payen T."/>
            <person name="Noel B."/>
            <person name="Kuo A."/>
            <person name="Morin E."/>
            <person name="Chen J."/>
            <person name="Kohler A."/>
            <person name="Krizsan K."/>
            <person name="Balestrini R."/>
            <person name="Da Silva C."/>
            <person name="Montanini B."/>
            <person name="Hainaut M."/>
            <person name="Levati E."/>
            <person name="Barry K.W."/>
            <person name="Belfiori B."/>
            <person name="Cichocki N."/>
            <person name="Clum A."/>
            <person name="Dockter R.B."/>
            <person name="Fauchery L."/>
            <person name="Guy J."/>
            <person name="Iotti M."/>
            <person name="Le Tacon F."/>
            <person name="Lindquist E.A."/>
            <person name="Lipzen A."/>
            <person name="Malagnac F."/>
            <person name="Mello A."/>
            <person name="Molinier V."/>
            <person name="Miyauchi S."/>
            <person name="Poulain J."/>
            <person name="Riccioni C."/>
            <person name="Rubini A."/>
            <person name="Sitrit Y."/>
            <person name="Splivallo R."/>
            <person name="Traeger S."/>
            <person name="Wang M."/>
            <person name="Zifcakova L."/>
            <person name="Wipf D."/>
            <person name="Zambonelli A."/>
            <person name="Paolocci F."/>
            <person name="Nowrousian M."/>
            <person name="Ottonello S."/>
            <person name="Baldrian P."/>
            <person name="Spatafora J.W."/>
            <person name="Henrissat B."/>
            <person name="Nagy L.G."/>
            <person name="Aury J.M."/>
            <person name="Wincker P."/>
            <person name="Grigoriev I.V."/>
            <person name="Bonfante P."/>
            <person name="Martin F.M."/>
        </authorList>
    </citation>
    <scope>NUCLEOTIDE SEQUENCE [LARGE SCALE GENOMIC DNA]</scope>
    <source>
        <strain evidence="1 2">120613-1</strain>
    </source>
</reference>
<dbReference type="AlphaFoldDB" id="A0A3N4JVR3"/>
<evidence type="ECO:0000313" key="1">
    <source>
        <dbReference type="EMBL" id="RPB00241.1"/>
    </source>
</evidence>
<evidence type="ECO:0000313" key="2">
    <source>
        <dbReference type="Proteomes" id="UP000276215"/>
    </source>
</evidence>
<accession>A0A3N4JVR3</accession>
<name>A0A3N4JVR3_9PEZI</name>
<dbReference type="Proteomes" id="UP000276215">
    <property type="component" value="Unassembled WGS sequence"/>
</dbReference>